<reference evidence="2 3" key="1">
    <citation type="submission" date="2023-01" db="EMBL/GenBank/DDBJ databases">
        <authorList>
            <person name="Whitehead M."/>
        </authorList>
    </citation>
    <scope>NUCLEOTIDE SEQUENCE [LARGE SCALE GENOMIC DNA]</scope>
</reference>
<dbReference type="Gene3D" id="2.20.25.240">
    <property type="match status" value="1"/>
</dbReference>
<keyword evidence="3" id="KW-1185">Reference proteome</keyword>
<dbReference type="AlphaFoldDB" id="A0AAV0WIL8"/>
<feature type="domain" description="MULE transposase" evidence="1">
    <location>
        <begin position="177"/>
        <end position="270"/>
    </location>
</feature>
<proteinExistence type="predicted"/>
<comment type="caution">
    <text evidence="2">The sequence shown here is derived from an EMBL/GenBank/DDBJ whole genome shotgun (WGS) entry which is preliminary data.</text>
</comment>
<evidence type="ECO:0000313" key="2">
    <source>
        <dbReference type="EMBL" id="CAI6355660.1"/>
    </source>
</evidence>
<dbReference type="Proteomes" id="UP001160148">
    <property type="component" value="Unassembled WGS sequence"/>
</dbReference>
<protein>
    <recommendedName>
        <fullName evidence="1">MULE transposase domain-containing protein</fullName>
    </recommendedName>
</protein>
<name>A0AAV0WIL8_9HEMI</name>
<sequence length="289" mass="33495">MEHEGFMYRSNGCKNGITYFKCNKASLHLCTGSMKRLRDNIIVIIQPHRNHVGDANNTILINRFRNVLKQRGSTENILLKTIYDEEARRHLVAASLYPWSSAESIMRLARRKSLPRLPNNLRELATLFDDRQLERFGCCEENFFRCCVQDTDGKTNIIFACTQFINTVLLNDVNEIHADATFKIIPANMGYQLLVLHCMIQNYSIPVIYVLMEGKTRRSYECVFQFVKYNLLPTLRPSIIITDYESALRDVLLSVFPGAQSVGCWFHHNQAVWRKMKKLGYLNHINGRP</sequence>
<dbReference type="EMBL" id="CARXXK010000002">
    <property type="protein sequence ID" value="CAI6355660.1"/>
    <property type="molecule type" value="Genomic_DNA"/>
</dbReference>
<dbReference type="InterPro" id="IPR018289">
    <property type="entry name" value="MULE_transposase_dom"/>
</dbReference>
<organism evidence="2 3">
    <name type="scientific">Macrosiphum euphorbiae</name>
    <name type="common">potato aphid</name>
    <dbReference type="NCBI Taxonomy" id="13131"/>
    <lineage>
        <taxon>Eukaryota</taxon>
        <taxon>Metazoa</taxon>
        <taxon>Ecdysozoa</taxon>
        <taxon>Arthropoda</taxon>
        <taxon>Hexapoda</taxon>
        <taxon>Insecta</taxon>
        <taxon>Pterygota</taxon>
        <taxon>Neoptera</taxon>
        <taxon>Paraneoptera</taxon>
        <taxon>Hemiptera</taxon>
        <taxon>Sternorrhyncha</taxon>
        <taxon>Aphidomorpha</taxon>
        <taxon>Aphidoidea</taxon>
        <taxon>Aphididae</taxon>
        <taxon>Macrosiphini</taxon>
        <taxon>Macrosiphum</taxon>
    </lineage>
</organism>
<evidence type="ECO:0000259" key="1">
    <source>
        <dbReference type="Pfam" id="PF10551"/>
    </source>
</evidence>
<dbReference type="Pfam" id="PF10551">
    <property type="entry name" value="MULE"/>
    <property type="match status" value="1"/>
</dbReference>
<gene>
    <name evidence="2" type="ORF">MEUPH1_LOCUS11487</name>
</gene>
<accession>A0AAV0WIL8</accession>
<evidence type="ECO:0000313" key="3">
    <source>
        <dbReference type="Proteomes" id="UP001160148"/>
    </source>
</evidence>